<dbReference type="Pfam" id="PF07963">
    <property type="entry name" value="N_methyl"/>
    <property type="match status" value="1"/>
</dbReference>
<dbReference type="RefSeq" id="WP_214505699.1">
    <property type="nucleotide sequence ID" value="NZ_JAHEPS010000001.1"/>
</dbReference>
<dbReference type="Proteomes" id="UP001195903">
    <property type="component" value="Unassembled WGS sequence"/>
</dbReference>
<keyword evidence="3" id="KW-1185">Reference proteome</keyword>
<keyword evidence="1" id="KW-0812">Transmembrane</keyword>
<dbReference type="InterPro" id="IPR013362">
    <property type="entry name" value="Pilus_4_PilV"/>
</dbReference>
<accession>A0ABS5UZB5</accession>
<keyword evidence="1" id="KW-1133">Transmembrane helix</keyword>
<protein>
    <submittedName>
        <fullName evidence="2">Type IV pilus modification protein PilV</fullName>
    </submittedName>
</protein>
<reference evidence="2 3" key="1">
    <citation type="submission" date="2021-05" db="EMBL/GenBank/DDBJ databases">
        <title>Shewanella sp. JM162201.</title>
        <authorList>
            <person name="Xu S."/>
            <person name="Li A."/>
        </authorList>
    </citation>
    <scope>NUCLEOTIDE SEQUENCE [LARGE SCALE GENOMIC DNA]</scope>
    <source>
        <strain evidence="2 3">JM162201</strain>
    </source>
</reference>
<evidence type="ECO:0000313" key="2">
    <source>
        <dbReference type="EMBL" id="MBT1443517.1"/>
    </source>
</evidence>
<organism evidence="2 3">
    <name type="scientific">Shewanella jiangmenensis</name>
    <dbReference type="NCBI Taxonomy" id="2837387"/>
    <lineage>
        <taxon>Bacteria</taxon>
        <taxon>Pseudomonadati</taxon>
        <taxon>Pseudomonadota</taxon>
        <taxon>Gammaproteobacteria</taxon>
        <taxon>Alteromonadales</taxon>
        <taxon>Shewanellaceae</taxon>
        <taxon>Shewanella</taxon>
    </lineage>
</organism>
<comment type="caution">
    <text evidence="2">The sequence shown here is derived from an EMBL/GenBank/DDBJ whole genome shotgun (WGS) entry which is preliminary data.</text>
</comment>
<gene>
    <name evidence="2" type="primary">pilV</name>
    <name evidence="2" type="ORF">KJI95_03140</name>
</gene>
<dbReference type="EMBL" id="JAHEPS010000001">
    <property type="protein sequence ID" value="MBT1443517.1"/>
    <property type="molecule type" value="Genomic_DNA"/>
</dbReference>
<sequence>MKKYGKGFSLIEVMVALVILVVGLIGIFNLHTVAKQSSFESFQQTQAAYYINDIVSRMRLNKGVLISYRGIFNGGTAAPTKACVGAAAQCTHTETVAWDLYQWRLMFSGGAEKSGTTNVGGLDTPEACIYVNGSDVQVVMTWRGIRETSDATKSGAINAFCEFSKTGNNRRVFLINTIII</sequence>
<keyword evidence="1" id="KW-0472">Membrane</keyword>
<dbReference type="NCBIfam" id="TIGR02532">
    <property type="entry name" value="IV_pilin_GFxxxE"/>
    <property type="match status" value="1"/>
</dbReference>
<evidence type="ECO:0000313" key="3">
    <source>
        <dbReference type="Proteomes" id="UP001195903"/>
    </source>
</evidence>
<feature type="transmembrane region" description="Helical" evidence="1">
    <location>
        <begin position="7"/>
        <end position="28"/>
    </location>
</feature>
<evidence type="ECO:0000256" key="1">
    <source>
        <dbReference type="SAM" id="Phobius"/>
    </source>
</evidence>
<dbReference type="InterPro" id="IPR012902">
    <property type="entry name" value="N_methyl_site"/>
</dbReference>
<name>A0ABS5UZB5_9GAMM</name>
<proteinExistence type="predicted"/>
<dbReference type="NCBIfam" id="TIGR02523">
    <property type="entry name" value="type_IV_pilV"/>
    <property type="match status" value="1"/>
</dbReference>